<feature type="transmembrane region" description="Helical" evidence="7">
    <location>
        <begin position="59"/>
        <end position="79"/>
    </location>
</feature>
<dbReference type="InterPro" id="IPR000326">
    <property type="entry name" value="PAP2/HPO"/>
</dbReference>
<dbReference type="PANTHER" id="PTHR10165">
    <property type="entry name" value="LIPID PHOSPHATE PHOSPHATASE"/>
    <property type="match status" value="1"/>
</dbReference>
<dbReference type="InterPro" id="IPR036938">
    <property type="entry name" value="PAP2/HPO_sf"/>
</dbReference>
<evidence type="ECO:0000256" key="6">
    <source>
        <dbReference type="SAM" id="MobiDB-lite"/>
    </source>
</evidence>
<gene>
    <name evidence="9" type="ORF">BCR34DRAFT_457822</name>
</gene>
<dbReference type="Gene3D" id="1.20.144.10">
    <property type="entry name" value="Phosphatidic acid phosphatase type 2/haloperoxidase"/>
    <property type="match status" value="1"/>
</dbReference>
<protein>
    <submittedName>
        <fullName evidence="9">Phosphatidic acid phosphatase type 2/haloperoxidase</fullName>
    </submittedName>
</protein>
<comment type="subcellular location">
    <subcellularLocation>
        <location evidence="1">Membrane</location>
        <topology evidence="1">Multi-pass membrane protein</topology>
    </subcellularLocation>
</comment>
<dbReference type="AlphaFoldDB" id="A0A1Y1YQ26"/>
<dbReference type="SMART" id="SM00014">
    <property type="entry name" value="acidPPc"/>
    <property type="match status" value="1"/>
</dbReference>
<dbReference type="STRING" id="1231657.A0A1Y1YQ26"/>
<feature type="transmembrane region" description="Helical" evidence="7">
    <location>
        <begin position="248"/>
        <end position="270"/>
    </location>
</feature>
<evidence type="ECO:0000256" key="2">
    <source>
        <dbReference type="ARBA" id="ARBA00008816"/>
    </source>
</evidence>
<dbReference type="GO" id="GO:0004601">
    <property type="term" value="F:peroxidase activity"/>
    <property type="evidence" value="ECO:0007669"/>
    <property type="project" value="UniProtKB-KW"/>
</dbReference>
<dbReference type="GO" id="GO:0046839">
    <property type="term" value="P:phospholipid dephosphorylation"/>
    <property type="evidence" value="ECO:0007669"/>
    <property type="project" value="TreeGrafter"/>
</dbReference>
<keyword evidence="4 7" id="KW-1133">Transmembrane helix</keyword>
<evidence type="ECO:0000259" key="8">
    <source>
        <dbReference type="SMART" id="SM00014"/>
    </source>
</evidence>
<feature type="transmembrane region" description="Helical" evidence="7">
    <location>
        <begin position="218"/>
        <end position="236"/>
    </location>
</feature>
<dbReference type="Proteomes" id="UP000193144">
    <property type="component" value="Unassembled WGS sequence"/>
</dbReference>
<comment type="similarity">
    <text evidence="2">Belongs to the PA-phosphatase related phosphoesterase family.</text>
</comment>
<feature type="domain" description="Phosphatidic acid phosphatase type 2/haloperoxidase" evidence="8">
    <location>
        <begin position="145"/>
        <end position="294"/>
    </location>
</feature>
<keyword evidence="5 7" id="KW-0472">Membrane</keyword>
<dbReference type="EMBL" id="MCFA01000194">
    <property type="protein sequence ID" value="ORX99674.1"/>
    <property type="molecule type" value="Genomic_DNA"/>
</dbReference>
<dbReference type="PANTHER" id="PTHR10165:SF84">
    <property type="entry name" value="PHOSPHATIDIC ACID PHOSPHATASE BETA"/>
    <property type="match status" value="1"/>
</dbReference>
<accession>A0A1Y1YQ26</accession>
<evidence type="ECO:0000256" key="1">
    <source>
        <dbReference type="ARBA" id="ARBA00004141"/>
    </source>
</evidence>
<dbReference type="Pfam" id="PF01569">
    <property type="entry name" value="PAP2"/>
    <property type="match status" value="1"/>
</dbReference>
<evidence type="ECO:0000256" key="3">
    <source>
        <dbReference type="ARBA" id="ARBA00022692"/>
    </source>
</evidence>
<evidence type="ECO:0000256" key="5">
    <source>
        <dbReference type="ARBA" id="ARBA00023136"/>
    </source>
</evidence>
<evidence type="ECO:0000313" key="9">
    <source>
        <dbReference type="EMBL" id="ORX99674.1"/>
    </source>
</evidence>
<feature type="transmembrane region" description="Helical" evidence="7">
    <location>
        <begin position="109"/>
        <end position="130"/>
    </location>
</feature>
<keyword evidence="3 7" id="KW-0812">Transmembrane</keyword>
<feature type="transmembrane region" description="Helical" evidence="7">
    <location>
        <begin position="276"/>
        <end position="297"/>
    </location>
</feature>
<evidence type="ECO:0000256" key="4">
    <source>
        <dbReference type="ARBA" id="ARBA00022989"/>
    </source>
</evidence>
<dbReference type="SUPFAM" id="SSF48317">
    <property type="entry name" value="Acid phosphatase/Vanadium-dependent haloperoxidase"/>
    <property type="match status" value="1"/>
</dbReference>
<dbReference type="OrthoDB" id="10030083at2759"/>
<dbReference type="InterPro" id="IPR043216">
    <property type="entry name" value="PAP-like"/>
</dbReference>
<feature type="compositionally biased region" description="Polar residues" evidence="6">
    <location>
        <begin position="35"/>
        <end position="46"/>
    </location>
</feature>
<sequence length="378" mass="41312">MGFFNRRQAPVDANTATATGTHQEKPGMFSRRQHNATPATHGSPAWNTRPTFGQWIKATALDLITMAAMGAIGLGVYMADPAPSRSFPVNFQDGEIVYPEFAYPMRNEIIPIWAAALMAALIPIAVFLIVQIRVRSFWDVNNATIGLFYSLITAAVFQVFIKWLIGGLRPHFLAVCKPDIPTAGDQHGNGFRQIMYDRSICTGDKKEINDSLESMPSGHTTAGFAGFVFLYLYLNAKLKVFANYHPAMWKLIAIYAPILGACLIGGALTIDEYHNWYDVFAGAVIGTMMAFSSYRMVYASVWDFRFNHIPLLRHSPFVYGAGASSFDGFHDAMFTRKAGWGTHEGSAWGGAPFDAADAPRGTMAQAASGVAGAAHGHH</sequence>
<comment type="caution">
    <text evidence="9">The sequence shown here is derived from an EMBL/GenBank/DDBJ whole genome shotgun (WGS) entry which is preliminary data.</text>
</comment>
<dbReference type="GO" id="GO:0016020">
    <property type="term" value="C:membrane"/>
    <property type="evidence" value="ECO:0007669"/>
    <property type="project" value="UniProtKB-SubCell"/>
</dbReference>
<dbReference type="GO" id="GO:0008195">
    <property type="term" value="F:phosphatidate phosphatase activity"/>
    <property type="evidence" value="ECO:0007669"/>
    <property type="project" value="TreeGrafter"/>
</dbReference>
<evidence type="ECO:0000313" key="10">
    <source>
        <dbReference type="Proteomes" id="UP000193144"/>
    </source>
</evidence>
<dbReference type="CDD" id="cd03390">
    <property type="entry name" value="PAP2_containing_1_like"/>
    <property type="match status" value="1"/>
</dbReference>
<reference evidence="9 10" key="1">
    <citation type="submission" date="2016-07" db="EMBL/GenBank/DDBJ databases">
        <title>Pervasive Adenine N6-methylation of Active Genes in Fungi.</title>
        <authorList>
            <consortium name="DOE Joint Genome Institute"/>
            <person name="Mondo S.J."/>
            <person name="Dannebaum R.O."/>
            <person name="Kuo R.C."/>
            <person name="Labutti K."/>
            <person name="Haridas S."/>
            <person name="Kuo A."/>
            <person name="Salamov A."/>
            <person name="Ahrendt S.R."/>
            <person name="Lipzen A."/>
            <person name="Sullivan W."/>
            <person name="Andreopoulos W.B."/>
            <person name="Clum A."/>
            <person name="Lindquist E."/>
            <person name="Daum C."/>
            <person name="Ramamoorthy G.K."/>
            <person name="Gryganskyi A."/>
            <person name="Culley D."/>
            <person name="Magnuson J.K."/>
            <person name="James T.Y."/>
            <person name="O'Malley M.A."/>
            <person name="Stajich J.E."/>
            <person name="Spatafora J.W."/>
            <person name="Visel A."/>
            <person name="Grigoriev I.V."/>
        </authorList>
    </citation>
    <scope>NUCLEOTIDE SEQUENCE [LARGE SCALE GENOMIC DNA]</scope>
    <source>
        <strain evidence="9 10">CBS 115471</strain>
    </source>
</reference>
<keyword evidence="10" id="KW-1185">Reference proteome</keyword>
<organism evidence="9 10">
    <name type="scientific">Clohesyomyces aquaticus</name>
    <dbReference type="NCBI Taxonomy" id="1231657"/>
    <lineage>
        <taxon>Eukaryota</taxon>
        <taxon>Fungi</taxon>
        <taxon>Dikarya</taxon>
        <taxon>Ascomycota</taxon>
        <taxon>Pezizomycotina</taxon>
        <taxon>Dothideomycetes</taxon>
        <taxon>Pleosporomycetidae</taxon>
        <taxon>Pleosporales</taxon>
        <taxon>Lindgomycetaceae</taxon>
        <taxon>Clohesyomyces</taxon>
    </lineage>
</organism>
<dbReference type="GO" id="GO:0006644">
    <property type="term" value="P:phospholipid metabolic process"/>
    <property type="evidence" value="ECO:0007669"/>
    <property type="project" value="InterPro"/>
</dbReference>
<dbReference type="FunFam" id="1.20.144.10:FF:000035">
    <property type="entry name" value="Putative Lipid phosphate phosphatase 1"/>
    <property type="match status" value="1"/>
</dbReference>
<feature type="transmembrane region" description="Helical" evidence="7">
    <location>
        <begin position="142"/>
        <end position="165"/>
    </location>
</feature>
<feature type="region of interest" description="Disordered" evidence="6">
    <location>
        <begin position="1"/>
        <end position="46"/>
    </location>
</feature>
<proteinExistence type="inferred from homology"/>
<keyword evidence="9" id="KW-0560">Oxidoreductase</keyword>
<feature type="non-terminal residue" evidence="9">
    <location>
        <position position="378"/>
    </location>
</feature>
<evidence type="ECO:0000256" key="7">
    <source>
        <dbReference type="SAM" id="Phobius"/>
    </source>
</evidence>
<keyword evidence="9" id="KW-0575">Peroxidase</keyword>
<name>A0A1Y1YQ26_9PLEO</name>